<dbReference type="Proteomes" id="UP000652761">
    <property type="component" value="Unassembled WGS sequence"/>
</dbReference>
<proteinExistence type="predicted"/>
<gene>
    <name evidence="2" type="ORF">Taro_037428</name>
</gene>
<accession>A0A843W451</accession>
<feature type="region of interest" description="Disordered" evidence="1">
    <location>
        <begin position="23"/>
        <end position="76"/>
    </location>
</feature>
<reference evidence="2" key="1">
    <citation type="submission" date="2017-07" db="EMBL/GenBank/DDBJ databases">
        <title>Taro Niue Genome Assembly and Annotation.</title>
        <authorList>
            <person name="Atibalentja N."/>
            <person name="Keating K."/>
            <person name="Fields C.J."/>
        </authorList>
    </citation>
    <scope>NUCLEOTIDE SEQUENCE</scope>
    <source>
        <strain evidence="2">Niue_2</strain>
        <tissue evidence="2">Leaf</tissue>
    </source>
</reference>
<evidence type="ECO:0000313" key="3">
    <source>
        <dbReference type="Proteomes" id="UP000652761"/>
    </source>
</evidence>
<feature type="compositionally biased region" description="Pro residues" evidence="1">
    <location>
        <begin position="66"/>
        <end position="76"/>
    </location>
</feature>
<organism evidence="2 3">
    <name type="scientific">Colocasia esculenta</name>
    <name type="common">Wild taro</name>
    <name type="synonym">Arum esculentum</name>
    <dbReference type="NCBI Taxonomy" id="4460"/>
    <lineage>
        <taxon>Eukaryota</taxon>
        <taxon>Viridiplantae</taxon>
        <taxon>Streptophyta</taxon>
        <taxon>Embryophyta</taxon>
        <taxon>Tracheophyta</taxon>
        <taxon>Spermatophyta</taxon>
        <taxon>Magnoliopsida</taxon>
        <taxon>Liliopsida</taxon>
        <taxon>Araceae</taxon>
        <taxon>Aroideae</taxon>
        <taxon>Colocasieae</taxon>
        <taxon>Colocasia</taxon>
    </lineage>
</organism>
<evidence type="ECO:0000256" key="1">
    <source>
        <dbReference type="SAM" id="MobiDB-lite"/>
    </source>
</evidence>
<comment type="caution">
    <text evidence="2">The sequence shown here is derived from an EMBL/GenBank/DDBJ whole genome shotgun (WGS) entry which is preliminary data.</text>
</comment>
<protein>
    <submittedName>
        <fullName evidence="2">Uncharacterized protein</fullName>
    </submittedName>
</protein>
<dbReference type="EMBL" id="NMUH01003255">
    <property type="protein sequence ID" value="MQM04622.1"/>
    <property type="molecule type" value="Genomic_DNA"/>
</dbReference>
<feature type="compositionally biased region" description="Low complexity" evidence="1">
    <location>
        <begin position="35"/>
        <end position="59"/>
    </location>
</feature>
<dbReference type="AlphaFoldDB" id="A0A843W451"/>
<evidence type="ECO:0000313" key="2">
    <source>
        <dbReference type="EMBL" id="MQM04622.1"/>
    </source>
</evidence>
<sequence>MREVLMGSTNDSGTVVCRGRVRGASESGATRRTHCASSAAAATSTSRRVGAAPAATPPAGSANVTPPLPGSVPFPPVSLRRDNWSVKAIRRKTTRCASCVQGALEKGGLAISSNGSDPPPLRPLPLPTLSFLLSRSPLSLSSSLSHATFGGVAVAAPLLPPLLCVVEEVATVVIVAAAAALRRHAAAVSIASSPLPGSSQRPACEGDMDWSWMDLPRSVVGYYDGV</sequence>
<name>A0A843W451_COLES</name>
<keyword evidence="3" id="KW-1185">Reference proteome</keyword>